<feature type="domain" description="DUF7507" evidence="3">
    <location>
        <begin position="1517"/>
        <end position="1629"/>
    </location>
</feature>
<feature type="domain" description="DUF7507" evidence="3">
    <location>
        <begin position="2014"/>
        <end position="2108"/>
    </location>
</feature>
<evidence type="ECO:0000259" key="3">
    <source>
        <dbReference type="Pfam" id="PF24346"/>
    </source>
</evidence>
<feature type="region of interest" description="Disordered" evidence="1">
    <location>
        <begin position="2464"/>
        <end position="2492"/>
    </location>
</feature>
<feature type="domain" description="DUF7507" evidence="3">
    <location>
        <begin position="601"/>
        <end position="706"/>
    </location>
</feature>
<feature type="region of interest" description="Disordered" evidence="1">
    <location>
        <begin position="2330"/>
        <end position="2351"/>
    </location>
</feature>
<proteinExistence type="predicted"/>
<reference evidence="4 5" key="1">
    <citation type="submission" date="2016-10" db="EMBL/GenBank/DDBJ databases">
        <authorList>
            <person name="de Groot N.N."/>
        </authorList>
    </citation>
    <scope>NUCLEOTIDE SEQUENCE [LARGE SCALE GENOMIC DNA]</scope>
    <source>
        <strain evidence="4 5">DSM 16213</strain>
    </source>
</reference>
<feature type="domain" description="DUF7507" evidence="3">
    <location>
        <begin position="1114"/>
        <end position="1224"/>
    </location>
</feature>
<feature type="domain" description="DUF7507" evidence="3">
    <location>
        <begin position="132"/>
        <end position="225"/>
    </location>
</feature>
<dbReference type="PANTHER" id="PTHR34819:SF4">
    <property type="entry name" value="LARGE CYSTEINE-RICH PERIPLASMIC PROTEIN OMCB"/>
    <property type="match status" value="1"/>
</dbReference>
<feature type="domain" description="DUF7507" evidence="3">
    <location>
        <begin position="721"/>
        <end position="821"/>
    </location>
</feature>
<dbReference type="NCBIfam" id="TIGR01451">
    <property type="entry name" value="B_ant_repeat"/>
    <property type="match status" value="9"/>
</dbReference>
<feature type="domain" description="DUF7507" evidence="3">
    <location>
        <begin position="1383"/>
        <end position="1491"/>
    </location>
</feature>
<dbReference type="Pfam" id="PF24346">
    <property type="entry name" value="DUF7507"/>
    <property type="match status" value="22"/>
</dbReference>
<keyword evidence="5" id="KW-1185">Reference proteome</keyword>
<feature type="domain" description="DUF7507" evidence="3">
    <location>
        <begin position="9"/>
        <end position="116"/>
    </location>
</feature>
<feature type="domain" description="DUF7507" evidence="3">
    <location>
        <begin position="2367"/>
        <end position="2474"/>
    </location>
</feature>
<dbReference type="RefSeq" id="WP_089905425.1">
    <property type="nucleotide sequence ID" value="NZ_FOCI01000030.1"/>
</dbReference>
<feature type="region of interest" description="Disordered" evidence="1">
    <location>
        <begin position="1218"/>
        <end position="1245"/>
    </location>
</feature>
<dbReference type="OrthoDB" id="9773411at2"/>
<dbReference type="Proteomes" id="UP000199585">
    <property type="component" value="Unassembled WGS sequence"/>
</dbReference>
<evidence type="ECO:0000256" key="1">
    <source>
        <dbReference type="SAM" id="MobiDB-lite"/>
    </source>
</evidence>
<feature type="domain" description="DUF7507" evidence="3">
    <location>
        <begin position="2635"/>
        <end position="2687"/>
    </location>
</feature>
<feature type="compositionally biased region" description="Polar residues" evidence="1">
    <location>
        <begin position="1072"/>
        <end position="1084"/>
    </location>
</feature>
<dbReference type="STRING" id="245187.SAMN04488003_13013"/>
<feature type="domain" description="DUF7507" evidence="3">
    <location>
        <begin position="841"/>
        <end position="955"/>
    </location>
</feature>
<evidence type="ECO:0000259" key="2">
    <source>
        <dbReference type="Pfam" id="PF01345"/>
    </source>
</evidence>
<evidence type="ECO:0000313" key="5">
    <source>
        <dbReference type="Proteomes" id="UP000199585"/>
    </source>
</evidence>
<feature type="domain" description="DUF7507" evidence="3">
    <location>
        <begin position="977"/>
        <end position="1090"/>
    </location>
</feature>
<feature type="domain" description="DUF7507" evidence="3">
    <location>
        <begin position="1765"/>
        <end position="1874"/>
    </location>
</feature>
<dbReference type="Gene3D" id="2.60.40.10">
    <property type="entry name" value="Immunoglobulins"/>
    <property type="match status" value="1"/>
</dbReference>
<feature type="domain" description="DUF7507" evidence="3">
    <location>
        <begin position="486"/>
        <end position="579"/>
    </location>
</feature>
<feature type="region of interest" description="Disordered" evidence="1">
    <location>
        <begin position="1072"/>
        <end position="1105"/>
    </location>
</feature>
<feature type="domain" description="DUF7507" evidence="3">
    <location>
        <begin position="1906"/>
        <end position="1987"/>
    </location>
</feature>
<organism evidence="4 5">
    <name type="scientific">Loktanella fryxellensis</name>
    <dbReference type="NCBI Taxonomy" id="245187"/>
    <lineage>
        <taxon>Bacteria</taxon>
        <taxon>Pseudomonadati</taxon>
        <taxon>Pseudomonadota</taxon>
        <taxon>Alphaproteobacteria</taxon>
        <taxon>Rhodobacterales</taxon>
        <taxon>Roseobacteraceae</taxon>
        <taxon>Loktanella</taxon>
    </lineage>
</organism>
<dbReference type="InterPro" id="IPR001434">
    <property type="entry name" value="OmcB-like_DUF11"/>
</dbReference>
<protein>
    <submittedName>
        <fullName evidence="4">Conserved repeat domain-containing protein</fullName>
    </submittedName>
</protein>
<dbReference type="InterPro" id="IPR055354">
    <property type="entry name" value="DUF7507"/>
</dbReference>
<evidence type="ECO:0000313" key="4">
    <source>
        <dbReference type="EMBL" id="SEN73467.1"/>
    </source>
</evidence>
<dbReference type="InterPro" id="IPR051172">
    <property type="entry name" value="Chlamydia_OmcB"/>
</dbReference>
<dbReference type="Pfam" id="PF01345">
    <property type="entry name" value="DUF11"/>
    <property type="match status" value="1"/>
</dbReference>
<sequence>MTADADQQPALTITKRIRPGTAATFDAPGDLSDPVNPNNLVFDFIVRNAGNVTTTDPITVSDSLIQPAPLTCTEAPLAPGDQVICSLPYAPTQANVDAGLFANSATAATQFGGDSVTTPVPGTVTAIAVRRPGLAVVKSLVSLASFSPGQIATYRYDLTNNGNTTITGPITVDDDKIPGPIACGAASLAPGGTTSCTATYRIAVRDVQFGSVTNSATGTNGTVTSDPTSLTIPPGAAPTLSITKTPQVASFSTAGEVIPYTFVVTNTSAGTAPPAFVEPVVIVDDKITTPISCPIVDGDNPLEPTDSITCTGSYTVTQADVDALRPGATSGFVINNAFARSSFAEEDVLSPVVQARVDAVANPALTVAKTAVNQTNPGLPAAADDVILFTIVARNTGSQTLQGVTITDPFVGTLSCDVAAPVTLAPPSGATPGDALTCTGTYTVTQDDVDAGAAIANTAGVDATTLQGTPVTGGDSTTYPVAEPTPAMTVTKTLIPSGSLTDYTTAGETLSFGIAVANTGNITLNDISVTDSLVPGTCDIATLAPGETDATCVFALVVTQADIDRGTIDNTATATALPANPGAAPLTETGVESLTGPDRLPRIGLSKTGSGEVTAGDGSPTFNVAGQTLNYVYTVANIGNVTLNRLPAISDDRIPSVICDPLPAGGLMPSQTLECRGTDVVDQVDLNAGFVTNNATATMANEYGGDPLTAAASETITAMVEPDVSISKVPSVTTDVTAGTEVTYTYTVQNPGNVTLNDIALVDFHTSATGLQQLPLTDGGRIASLQPGEEAVLTATYTVTQDDIDSGNAVRNTVNLSSTLTGGGAGPTDTARARVDLARPAPAMTAIKTVPSLPATLVAGTDIAFEIALTNTGNVTLTEPDLTDDVRRIGGTTVVATPAVTLSSGDTGAPGVFEVGEARIYAVTYTLTQADIDAGGVTNSVTAAANDLLGNPVTDVSDNGAGDGDDPTVVPVQAAGAIDVVKVVQTQPDPVIPGGVVTFEISVANTGNVTLTAPILTEDLRRADGTPITPQPEPVFVAASDANTNGTLDLAEVWRWTVEHTLTQDDIDAGGLTNSVTAATTDPSGTAIEDVSDNGDDADGNTTDDPAVFAVVPAPALDVTKVVAESGSAVGDTVIFRITAVNTGNVTLSDPVLTDDFTRFDGSTITGRVPVLTGAGAAGDPLAPLATRVWTLTHVLTQADVDAGGLRNTATLSAVAPGGAAVSDVSDNGDDGDGNTVDDSTDLPIAGNSGLEIVKQVTTAGVMAGDPVVFTLTATNTGTLSLSNVTLTDTFTRADGVAITGAMPVPASPATVNDPMLPTQTRVWTLTHTLTQADIDAGGLRNTALASGTAPNGSTVTDVSDDGDDGDGNATDDPTELLIAPAPLLDVTKVVSRGGSEVGDSVAFTITATNVGNVTLTNPVVVDTLTDQLGNARATADPVFVAGTSETTIQVGASNRYTVTYVLTQADIDAGGLRNTATVSAESAAGAPVSDVSDNGDDTDGNTTDDPTDLSVALAASLSAVKQIVAGPVTVGGRVIFDIRVTNTGNVTLRQVAIASDTLTRADGTALTLTNGPVLRSTDQGSVAGTLAVGETGIWRASYVLTQADIDAGGISNIAVATGTPLTGNPVTAQTRDTDEADGNPATDPTELIVPINPALVVDKVLSAGGPTFNAVGQTLSFRFDVRNTGNVRLVDGIAIDDPLITDAGGTVSCPAGPLAPGAAISCTADYAVTQADIDAGGVTNTATATSGAVSSAPDAVTVPASQSPALTTVKTAVSISTGGQTFTQIEPQYFQIGAVVAYDYVVTNTGNTTVTAPITVTDNQNPVSCPAIPDGLAPQAAITCTATYTVDGNDVALGSVTNVASASDGATTSPLVSETVPQGGMPALELDKALIAIANPDGSPQTDLQFNQIGDELTYRFTVTNTGNAAYARDVVVDDALLAAPLVCFDSQNSTVNLASMDSSVCDAIYVVTQSDLDRASILNEAVAATIFGPDGNTTTVSSRPAQVLTPAAALSALTLTKSATVLPINGAGQVLTYTLTVENTGNQTLTSIAVSDPLLPALTCEQGRLAPQGVLTCDGPYTVTQADIDAGTLVNTATVTATTPQGAARTATDTLTLDTPAPANDLQLTKAASVAAFGRVGSTLTFDLIVTNNGNLTLTDLVLTDPAIDPAYSCTVASLAPGASDSTCTVARTVTQADVDAGILTNTAFVTGRDARGNPVTAEGSASVPSQPRTSALDVTKVLTQTGANVGDTVTFEITALNAGDVTLRDLAIADTFTRLDGSEIVTQAPVLVGPGAATDPLNPGDVRVWTLDHVLTQDDLDAGGLRNSATVSGVDPADAPVSDVSDNGNDADGNVVDDATLLPLIAGPAIDLEKRLTTSGAVAGDTVVFTITATNVGNVSLSDLTLTDTFTRADGTAIVGTTPMPSDPATVDDPLRPGQSRLWTLTYALTQADIDAGGLANTASITATDPAGDPAGDVSDNGIDDDGNTTNDPTLLPISGAPGLNVTMVVATPGTAVGDTVTYEISVTNTGNVTLMGLVVTDTMTALDGTPRGARDVTFARGTDATILGVGQTNVYDVAYVLTQADFNAGGVANVATAMAPVMGGGLLTDTSDDGDDTDGNTVDDPTVLFLDSDAAVAVTKSVGIPRREAADRVVYSFTITVENTGNVTLTGLQIADDLRGFAAPSRVVSVTVPQAAGFAGTGGAAGAFDGVRQTGTLQGDVSLAPGDIGTVRFSVVLDPTQGYPAQDNVAEVTADQIADPATGTVAVPALPAANVRVVKVADTESALLGGTVGYTLTFENLNNSIETGLTFVDALPDGLSFTPGTARYDGADTPQPTIRGDLLEWSDITLAPRQTVTITLDARVTDSDGDLTNRAYVLDAGRAVISNRAEATVSRRPEAVFDCGDVIGKVFDDRNLNGYQDGVAPEDRSAITDQTYDEDKVQTQADQQSEGEPGLAGVRLATVNGTIITTDAYGRFSVPCAELPAAIGSNFTLKLDTRTLPTGYTVTTENPRTVRLTPGTVAKLNFGAAIANVVDIDLTGAAFVGSTADPVAALPAGVDALLEQIRDVPSAIRLSYYTDGEDRALARARLDAVESMIQSKWRGGGAYRLQIERSIQALE</sequence>
<feature type="domain" description="DUF7507" evidence="3">
    <location>
        <begin position="1654"/>
        <end position="1750"/>
    </location>
</feature>
<feature type="region of interest" description="Disordered" evidence="1">
    <location>
        <begin position="1479"/>
        <end position="1508"/>
    </location>
</feature>
<feature type="region of interest" description="Disordered" evidence="1">
    <location>
        <begin position="1344"/>
        <end position="1372"/>
    </location>
</feature>
<feature type="domain" description="DUF7507" evidence="3">
    <location>
        <begin position="2503"/>
        <end position="2604"/>
    </location>
</feature>
<feature type="domain" description="DUF7507" evidence="3">
    <location>
        <begin position="362"/>
        <end position="472"/>
    </location>
</feature>
<feature type="domain" description="DUF7507" evidence="3">
    <location>
        <begin position="1250"/>
        <end position="1358"/>
    </location>
</feature>
<feature type="domain" description="DUF11" evidence="2">
    <location>
        <begin position="2775"/>
        <end position="2879"/>
    </location>
</feature>
<feature type="compositionally biased region" description="Low complexity" evidence="1">
    <location>
        <begin position="2340"/>
        <end position="2351"/>
    </location>
</feature>
<accession>A0A1H8IZX3</accession>
<name>A0A1H8IZX3_9RHOB</name>
<feature type="domain" description="DUF7507" evidence="3">
    <location>
        <begin position="237"/>
        <end position="323"/>
    </location>
</feature>
<dbReference type="EMBL" id="FOCI01000030">
    <property type="protein sequence ID" value="SEN73467.1"/>
    <property type="molecule type" value="Genomic_DNA"/>
</dbReference>
<dbReference type="InterPro" id="IPR013783">
    <property type="entry name" value="Ig-like_fold"/>
</dbReference>
<dbReference type="InterPro" id="IPR047589">
    <property type="entry name" value="DUF11_rpt"/>
</dbReference>
<dbReference type="PANTHER" id="PTHR34819">
    <property type="entry name" value="LARGE CYSTEINE-RICH PERIPLASMIC PROTEIN OMCB"/>
    <property type="match status" value="1"/>
</dbReference>
<feature type="domain" description="DUF7507" evidence="3">
    <location>
        <begin position="2123"/>
        <end position="2220"/>
    </location>
</feature>
<feature type="compositionally biased region" description="Acidic residues" evidence="1">
    <location>
        <begin position="1090"/>
        <end position="1099"/>
    </location>
</feature>
<feature type="domain" description="DUF7507" evidence="3">
    <location>
        <begin position="2234"/>
        <end position="2342"/>
    </location>
</feature>
<gene>
    <name evidence="4" type="ORF">SAMN04488003_13013</name>
</gene>